<evidence type="ECO:0000256" key="5">
    <source>
        <dbReference type="SAM" id="MobiDB-lite"/>
    </source>
</evidence>
<dbReference type="InterPro" id="IPR019775">
    <property type="entry name" value="WD40_repeat_CS"/>
</dbReference>
<proteinExistence type="predicted"/>
<sequence length="771" mass="83726">MVCCLNPTCDQPENPEGITHCQSCGTKLIERLRDRYRPTNFLGEGGFGRTYRGEDIDRLNASCVIKQLAAKVQGTWALKKAIELFQQEAQRMQALGENNPHIPTLYAYFEEDQQLYLVQEYIEGQNLLQELQSQGLWNEKQIKNLLLELLPILQNIHSKQVIHRDIKPENIMRRSRSGGKGEFVLIDFGVSKQLSATAKVTTQIGTRLGSFGYAPFEQIQAGEAYPASDLFSLGATCFHLLTGIVPHELWLKQGYSWTEKWQDYLKQPLKDPQLKQVLNQFLKEDWQARYLSAEAALETLNQKTVSPPQSTVVKSPSKSKSKPLPPPPKINTTVIQPQKSKTPVKPITSPPQPTPKKSGFKLFISLFLVGSFIGMGSSLYLVWKFQLWKYIDAMANILSQGNLTTSNPSPVEPSVAVTNPPPPILEPTPLASPTVVTPTLEPTPLASPAVTVSPIATTPPTPAVAPPPTTNPSPVPAPVTSVSWAKPSKIHSFIGHSEWVHSVAFSPDAKTLASGSNDTTVKLWDVIGQERMTLKGHSSYVYSVAFSPDSKILASGSQDKTIKLWEVGTGQLITTLTTTNWVLSVKFSPDGKILAAGIGDSTIKLFDMTTGKQVATFTGHLAPVTSVAFSPDGNTLASGSKDGNVKLWEVSTGKLQANLTGSREVNSIAFSPDGKILASGGSGSTIQIWDVATGKILASLPNQKQIFDIAFSPDGTTLAAASLPGGIKLWNLATQKGIAEFSANSSFISFSPDGKLVAAGEMEKINVWQDQ</sequence>
<keyword evidence="2" id="KW-0677">Repeat</keyword>
<dbReference type="SUPFAM" id="SSF50978">
    <property type="entry name" value="WD40 repeat-like"/>
    <property type="match status" value="1"/>
</dbReference>
<dbReference type="Gene3D" id="2.130.10.10">
    <property type="entry name" value="YVTN repeat-like/Quinoprotein amine dehydrogenase"/>
    <property type="match status" value="3"/>
</dbReference>
<feature type="repeat" description="WD" evidence="3">
    <location>
        <begin position="617"/>
        <end position="658"/>
    </location>
</feature>
<evidence type="ECO:0000256" key="4">
    <source>
        <dbReference type="PROSITE-ProRule" id="PRU10141"/>
    </source>
</evidence>
<keyword evidence="7" id="KW-0808">Transferase</keyword>
<evidence type="ECO:0000256" key="2">
    <source>
        <dbReference type="ARBA" id="ARBA00022737"/>
    </source>
</evidence>
<accession>A0A7Z9BUU6</accession>
<evidence type="ECO:0000313" key="7">
    <source>
        <dbReference type="EMBL" id="VXD21843.1"/>
    </source>
</evidence>
<dbReference type="PRINTS" id="PR00320">
    <property type="entry name" value="GPROTEINBRPT"/>
</dbReference>
<dbReference type="PANTHER" id="PTHR22847:SF637">
    <property type="entry name" value="WD REPEAT DOMAIN 5B"/>
    <property type="match status" value="1"/>
</dbReference>
<dbReference type="CDD" id="cd14014">
    <property type="entry name" value="STKc_PknB_like"/>
    <property type="match status" value="1"/>
</dbReference>
<dbReference type="InterPro" id="IPR011009">
    <property type="entry name" value="Kinase-like_dom_sf"/>
</dbReference>
<dbReference type="PROSITE" id="PS00678">
    <property type="entry name" value="WD_REPEATS_1"/>
    <property type="match status" value="3"/>
</dbReference>
<dbReference type="Gene3D" id="1.10.510.10">
    <property type="entry name" value="Transferase(Phosphotransferase) domain 1"/>
    <property type="match status" value="1"/>
</dbReference>
<evidence type="ECO:0000259" key="6">
    <source>
        <dbReference type="PROSITE" id="PS50011"/>
    </source>
</evidence>
<reference evidence="7" key="1">
    <citation type="submission" date="2019-10" db="EMBL/GenBank/DDBJ databases">
        <authorList>
            <consortium name="Genoscope - CEA"/>
            <person name="William W."/>
        </authorList>
    </citation>
    <scope>NUCLEOTIDE SEQUENCE [LARGE SCALE GENOMIC DNA]</scope>
    <source>
        <strain evidence="7">BBR_PRJEB10992</strain>
    </source>
</reference>
<dbReference type="RefSeq" id="WP_083624220.1">
    <property type="nucleotide sequence ID" value="NZ_LR734877.1"/>
</dbReference>
<evidence type="ECO:0000313" key="8">
    <source>
        <dbReference type="Proteomes" id="UP000184550"/>
    </source>
</evidence>
<feature type="repeat" description="WD" evidence="3">
    <location>
        <begin position="493"/>
        <end position="534"/>
    </location>
</feature>
<dbReference type="InterPro" id="IPR000719">
    <property type="entry name" value="Prot_kinase_dom"/>
</dbReference>
<gene>
    <name evidence="7" type="ORF">PL8927_720241</name>
</gene>
<dbReference type="PROSITE" id="PS50294">
    <property type="entry name" value="WD_REPEATS_REGION"/>
    <property type="match status" value="4"/>
</dbReference>
<protein>
    <submittedName>
        <fullName evidence="7">Serine/threonine protein kinase with WD40 repeats</fullName>
        <ecNumber evidence="7">2.7.11.17</ecNumber>
        <ecNumber evidence="7">2.7.11.7</ecNumber>
    </submittedName>
</protein>
<feature type="domain" description="Protein kinase" evidence="6">
    <location>
        <begin position="36"/>
        <end position="305"/>
    </location>
</feature>
<dbReference type="PROSITE" id="PS50082">
    <property type="entry name" value="WD_REPEATS_2"/>
    <property type="match status" value="6"/>
</dbReference>
<feature type="repeat" description="WD" evidence="3">
    <location>
        <begin position="699"/>
        <end position="740"/>
    </location>
</feature>
<dbReference type="InterPro" id="IPR020472">
    <property type="entry name" value="WD40_PAC1"/>
</dbReference>
<dbReference type="EC" id="2.7.11.7" evidence="7"/>
<dbReference type="InterPro" id="IPR015943">
    <property type="entry name" value="WD40/YVTN_repeat-like_dom_sf"/>
</dbReference>
<feature type="compositionally biased region" description="Low complexity" evidence="5">
    <location>
        <begin position="307"/>
        <end position="318"/>
    </location>
</feature>
<dbReference type="Pfam" id="PF00400">
    <property type="entry name" value="WD40"/>
    <property type="match status" value="6"/>
</dbReference>
<evidence type="ECO:0000256" key="1">
    <source>
        <dbReference type="ARBA" id="ARBA00022574"/>
    </source>
</evidence>
<dbReference type="PROSITE" id="PS50011">
    <property type="entry name" value="PROTEIN_KINASE_DOM"/>
    <property type="match status" value="1"/>
</dbReference>
<keyword evidence="7" id="KW-0418">Kinase</keyword>
<feature type="compositionally biased region" description="Polar residues" evidence="5">
    <location>
        <begin position="330"/>
        <end position="341"/>
    </location>
</feature>
<dbReference type="SUPFAM" id="SSF56112">
    <property type="entry name" value="Protein kinase-like (PK-like)"/>
    <property type="match status" value="1"/>
</dbReference>
<keyword evidence="7" id="KW-0723">Serine/threonine-protein kinase</keyword>
<dbReference type="SMART" id="SM00320">
    <property type="entry name" value="WD40"/>
    <property type="match status" value="7"/>
</dbReference>
<keyword evidence="1 3" id="KW-0853">WD repeat</keyword>
<organism evidence="7 8">
    <name type="scientific">Planktothrix serta PCC 8927</name>
    <dbReference type="NCBI Taxonomy" id="671068"/>
    <lineage>
        <taxon>Bacteria</taxon>
        <taxon>Bacillati</taxon>
        <taxon>Cyanobacteriota</taxon>
        <taxon>Cyanophyceae</taxon>
        <taxon>Oscillatoriophycideae</taxon>
        <taxon>Oscillatoriales</taxon>
        <taxon>Microcoleaceae</taxon>
        <taxon>Planktothrix</taxon>
    </lineage>
</organism>
<dbReference type="InterPro" id="IPR017441">
    <property type="entry name" value="Protein_kinase_ATP_BS"/>
</dbReference>
<keyword evidence="4" id="KW-0067">ATP-binding</keyword>
<dbReference type="PROSITE" id="PS00107">
    <property type="entry name" value="PROTEIN_KINASE_ATP"/>
    <property type="match status" value="1"/>
</dbReference>
<evidence type="ECO:0000256" key="3">
    <source>
        <dbReference type="PROSITE-ProRule" id="PRU00221"/>
    </source>
</evidence>
<dbReference type="AlphaFoldDB" id="A0A7Z9BUU6"/>
<feature type="repeat" description="WD" evidence="3">
    <location>
        <begin position="582"/>
        <end position="616"/>
    </location>
</feature>
<keyword evidence="4" id="KW-0547">Nucleotide-binding</keyword>
<dbReference type="NCBIfam" id="NF045510">
    <property type="entry name" value="4Cys_prefix_kin"/>
    <property type="match status" value="1"/>
</dbReference>
<feature type="repeat" description="WD" evidence="3">
    <location>
        <begin position="665"/>
        <end position="699"/>
    </location>
</feature>
<dbReference type="OrthoDB" id="500858at2"/>
<dbReference type="EC" id="2.7.11.17" evidence="7"/>
<dbReference type="InterPro" id="IPR036322">
    <property type="entry name" value="WD40_repeat_dom_sf"/>
</dbReference>
<dbReference type="EMBL" id="CZCU02000149">
    <property type="protein sequence ID" value="VXD21843.1"/>
    <property type="molecule type" value="Genomic_DNA"/>
</dbReference>
<dbReference type="Proteomes" id="UP000184550">
    <property type="component" value="Unassembled WGS sequence"/>
</dbReference>
<dbReference type="GO" id="GO:0005524">
    <property type="term" value="F:ATP binding"/>
    <property type="evidence" value="ECO:0007669"/>
    <property type="project" value="UniProtKB-UniRule"/>
</dbReference>
<dbReference type="PANTHER" id="PTHR22847">
    <property type="entry name" value="WD40 REPEAT PROTEIN"/>
    <property type="match status" value="1"/>
</dbReference>
<keyword evidence="8" id="KW-1185">Reference proteome</keyword>
<dbReference type="CDD" id="cd00200">
    <property type="entry name" value="WD40"/>
    <property type="match status" value="1"/>
</dbReference>
<dbReference type="Pfam" id="PF00069">
    <property type="entry name" value="Pkinase"/>
    <property type="match status" value="1"/>
</dbReference>
<dbReference type="InterPro" id="IPR001680">
    <property type="entry name" value="WD40_rpt"/>
</dbReference>
<comment type="caution">
    <text evidence="7">The sequence shown here is derived from an EMBL/GenBank/DDBJ whole genome shotgun (WGS) entry which is preliminary data.</text>
</comment>
<dbReference type="SMART" id="SM00220">
    <property type="entry name" value="S_TKc"/>
    <property type="match status" value="1"/>
</dbReference>
<feature type="repeat" description="WD" evidence="3">
    <location>
        <begin position="534"/>
        <end position="575"/>
    </location>
</feature>
<feature type="region of interest" description="Disordered" evidence="5">
    <location>
        <begin position="307"/>
        <end position="354"/>
    </location>
</feature>
<dbReference type="GO" id="GO:0016905">
    <property type="term" value="F:myosin heavy chain kinase activity"/>
    <property type="evidence" value="ECO:0007669"/>
    <property type="project" value="UniProtKB-EC"/>
</dbReference>
<feature type="binding site" evidence="4">
    <location>
        <position position="71"/>
    </location>
    <ligand>
        <name>ATP</name>
        <dbReference type="ChEBI" id="CHEBI:30616"/>
    </ligand>
</feature>
<name>A0A7Z9BUU6_9CYAN</name>